<dbReference type="Pfam" id="PF01939">
    <property type="entry name" value="NucS_C"/>
    <property type="match status" value="1"/>
</dbReference>
<organism evidence="3">
    <name type="scientific">uncultured Gemmatimonadota bacterium</name>
    <dbReference type="NCBI Taxonomy" id="203437"/>
    <lineage>
        <taxon>Bacteria</taxon>
        <taxon>Pseudomonadati</taxon>
        <taxon>Gemmatimonadota</taxon>
        <taxon>environmental samples</taxon>
    </lineage>
</organism>
<dbReference type="CDD" id="cd22341">
    <property type="entry name" value="NucS-like"/>
    <property type="match status" value="1"/>
</dbReference>
<proteinExistence type="predicted"/>
<dbReference type="InterPro" id="IPR011856">
    <property type="entry name" value="tRNA_endonuc-like_dom_sf"/>
</dbReference>
<dbReference type="Gene3D" id="3.40.1350.10">
    <property type="match status" value="1"/>
</dbReference>
<dbReference type="InterPro" id="IPR048301">
    <property type="entry name" value="NucS_C"/>
</dbReference>
<gene>
    <name evidence="3" type="ORF">AVDCRST_MAG89-2413</name>
</gene>
<dbReference type="GO" id="GO:0004519">
    <property type="term" value="F:endonuclease activity"/>
    <property type="evidence" value="ECO:0007669"/>
    <property type="project" value="InterPro"/>
</dbReference>
<accession>A0A6J4LMQ6</accession>
<dbReference type="PANTHER" id="PTHR38814:SF1">
    <property type="entry name" value="ENDONUCLEASE NUCS"/>
    <property type="match status" value="1"/>
</dbReference>
<feature type="domain" description="Endonuclease NucS C-terminal" evidence="2">
    <location>
        <begin position="17"/>
        <end position="112"/>
    </location>
</feature>
<name>A0A6J4LMQ6_9BACT</name>
<dbReference type="GO" id="GO:0003677">
    <property type="term" value="F:DNA binding"/>
    <property type="evidence" value="ECO:0007669"/>
    <property type="project" value="UniProtKB-KW"/>
</dbReference>
<protein>
    <recommendedName>
        <fullName evidence="2">Endonuclease NucS C-terminal domain-containing protein</fullName>
    </recommendedName>
</protein>
<reference evidence="3" key="1">
    <citation type="submission" date="2020-02" db="EMBL/GenBank/DDBJ databases">
        <authorList>
            <person name="Meier V. D."/>
        </authorList>
    </citation>
    <scope>NUCLEOTIDE SEQUENCE</scope>
    <source>
        <strain evidence="3">AVDCRST_MAG89</strain>
    </source>
</reference>
<evidence type="ECO:0000259" key="2">
    <source>
        <dbReference type="Pfam" id="PF01939"/>
    </source>
</evidence>
<keyword evidence="1" id="KW-0238">DNA-binding</keyword>
<dbReference type="AlphaFoldDB" id="A0A6J4LMQ6"/>
<feature type="non-terminal residue" evidence="3">
    <location>
        <position position="1"/>
    </location>
</feature>
<evidence type="ECO:0000256" key="1">
    <source>
        <dbReference type="ARBA" id="ARBA00023125"/>
    </source>
</evidence>
<dbReference type="EMBL" id="CADCTV010000506">
    <property type="protein sequence ID" value="CAA9336503.1"/>
    <property type="molecule type" value="Genomic_DNA"/>
</dbReference>
<dbReference type="PANTHER" id="PTHR38814">
    <property type="entry name" value="ENDONUCLEASE NUCS"/>
    <property type="match status" value="1"/>
</dbReference>
<evidence type="ECO:0000313" key="3">
    <source>
        <dbReference type="EMBL" id="CAA9336503.1"/>
    </source>
</evidence>
<sequence>GATPEVAEETGQRISLERDMQAALRLAIDQLEPGLAIIDDGAERSVESGFIDITARDQAGAVVVIELKTGVAGQRAVAQILSYMGDVAIEEAGTPIRGILVASEFDAKARSAARVVPNLVLRRYSVRFTFADAQT</sequence>
<dbReference type="InterPro" id="IPR002793">
    <property type="entry name" value="Endonuclease_NucS"/>
</dbReference>